<feature type="region of interest" description="Disordered" evidence="1">
    <location>
        <begin position="25"/>
        <end position="44"/>
    </location>
</feature>
<proteinExistence type="predicted"/>
<organism evidence="2 3">
    <name type="scientific">Brassica cretica</name>
    <name type="common">Mustard</name>
    <dbReference type="NCBI Taxonomy" id="69181"/>
    <lineage>
        <taxon>Eukaryota</taxon>
        <taxon>Viridiplantae</taxon>
        <taxon>Streptophyta</taxon>
        <taxon>Embryophyta</taxon>
        <taxon>Tracheophyta</taxon>
        <taxon>Spermatophyta</taxon>
        <taxon>Magnoliopsida</taxon>
        <taxon>eudicotyledons</taxon>
        <taxon>Gunneridae</taxon>
        <taxon>Pentapetalae</taxon>
        <taxon>rosids</taxon>
        <taxon>malvids</taxon>
        <taxon>Brassicales</taxon>
        <taxon>Brassicaceae</taxon>
        <taxon>Brassiceae</taxon>
        <taxon>Brassica</taxon>
    </lineage>
</organism>
<accession>A0A8S9N5R8</accession>
<feature type="compositionally biased region" description="Polar residues" evidence="1">
    <location>
        <begin position="125"/>
        <end position="135"/>
    </location>
</feature>
<feature type="compositionally biased region" description="Acidic residues" evidence="1">
    <location>
        <begin position="181"/>
        <end position="192"/>
    </location>
</feature>
<gene>
    <name evidence="2" type="ORF">F2Q69_00052877</name>
</gene>
<dbReference type="Proteomes" id="UP000712600">
    <property type="component" value="Unassembled WGS sequence"/>
</dbReference>
<evidence type="ECO:0000256" key="1">
    <source>
        <dbReference type="SAM" id="MobiDB-lite"/>
    </source>
</evidence>
<feature type="compositionally biased region" description="Acidic residues" evidence="1">
    <location>
        <begin position="146"/>
        <end position="158"/>
    </location>
</feature>
<feature type="compositionally biased region" description="Low complexity" evidence="1">
    <location>
        <begin position="74"/>
        <end position="95"/>
    </location>
</feature>
<evidence type="ECO:0000313" key="2">
    <source>
        <dbReference type="EMBL" id="KAF3489092.1"/>
    </source>
</evidence>
<evidence type="ECO:0000313" key="3">
    <source>
        <dbReference type="Proteomes" id="UP000712600"/>
    </source>
</evidence>
<reference evidence="2" key="1">
    <citation type="submission" date="2019-12" db="EMBL/GenBank/DDBJ databases">
        <title>Genome sequencing and annotation of Brassica cretica.</title>
        <authorList>
            <person name="Studholme D.J."/>
            <person name="Sarris P."/>
        </authorList>
    </citation>
    <scope>NUCLEOTIDE SEQUENCE</scope>
    <source>
        <strain evidence="2">PFS-109/04</strain>
        <tissue evidence="2">Leaf</tissue>
    </source>
</reference>
<protein>
    <submittedName>
        <fullName evidence="2">Uncharacterized protein</fullName>
    </submittedName>
</protein>
<sequence length="192" mass="20911">MDPNFKFLDTCDLDTQRLIGALAAADESRETEMGCSDGKKQQGKRVIEVADDEVNSDVEETPPPIKPTHPCKQFSLGSGSALGSGSFSTVSGSSSKAMEGRKKPVAGTIRGGRRCSKPPPKNGKKQVSGTDSVQPQKKKKKHEEEINVDDDVDEDDEDAAMKNEIHDEEEKLPSFESIVNGEDEDEDEDEEV</sequence>
<feature type="region of interest" description="Disordered" evidence="1">
    <location>
        <begin position="51"/>
        <end position="192"/>
    </location>
</feature>
<feature type="compositionally biased region" description="Basic and acidic residues" evidence="1">
    <location>
        <begin position="159"/>
        <end position="173"/>
    </location>
</feature>
<dbReference type="AlphaFoldDB" id="A0A8S9N5R8"/>
<feature type="compositionally biased region" description="Acidic residues" evidence="1">
    <location>
        <begin position="51"/>
        <end position="60"/>
    </location>
</feature>
<name>A0A8S9N5R8_BRACR</name>
<comment type="caution">
    <text evidence="2">The sequence shown here is derived from an EMBL/GenBank/DDBJ whole genome shotgun (WGS) entry which is preliminary data.</text>
</comment>
<dbReference type="EMBL" id="QGKX02002183">
    <property type="protein sequence ID" value="KAF3489092.1"/>
    <property type="molecule type" value="Genomic_DNA"/>
</dbReference>
<feature type="compositionally biased region" description="Basic and acidic residues" evidence="1">
    <location>
        <begin position="26"/>
        <end position="44"/>
    </location>
</feature>